<dbReference type="PROSITE" id="PS50893">
    <property type="entry name" value="ABC_TRANSPORTER_2"/>
    <property type="match status" value="1"/>
</dbReference>
<dbReference type="GO" id="GO:0005524">
    <property type="term" value="F:ATP binding"/>
    <property type="evidence" value="ECO:0007669"/>
    <property type="project" value="UniProtKB-KW"/>
</dbReference>
<sequence length="238" mass="26905">MGILANGVNVYFGKGGDTLYKKDVDFRLAPSQRVVICGPSGSGKTVFMKMLSYLMAPSYGEVSWPSGPVKSCHQANKLRSNHISMIHSTFFFLEGLSIRDNVMLPALFAKINKKTVMKRYNYVRELLDFGAEVDNNPMGFLTLGELERKPLEALSNGQKEIVSIARCMMLDVDYIFADELLRSFNFDAEQQVWSRVKEHIEGSSKALLLITHKEYLRHDSMINNSYYLSANELIPAED</sequence>
<dbReference type="GO" id="GO:0005886">
    <property type="term" value="C:plasma membrane"/>
    <property type="evidence" value="ECO:0007669"/>
    <property type="project" value="TreeGrafter"/>
</dbReference>
<dbReference type="PANTHER" id="PTHR24220">
    <property type="entry name" value="IMPORT ATP-BINDING PROTEIN"/>
    <property type="match status" value="1"/>
</dbReference>
<feature type="domain" description="ABC transporter" evidence="3">
    <location>
        <begin position="5"/>
        <end position="234"/>
    </location>
</feature>
<keyword evidence="2" id="KW-0067">ATP-binding</keyword>
<dbReference type="SMART" id="SM00382">
    <property type="entry name" value="AAA"/>
    <property type="match status" value="1"/>
</dbReference>
<evidence type="ECO:0000256" key="2">
    <source>
        <dbReference type="ARBA" id="ARBA00022840"/>
    </source>
</evidence>
<dbReference type="Proteomes" id="UP000218890">
    <property type="component" value="Chromosome"/>
</dbReference>
<dbReference type="PANTHER" id="PTHR24220:SF86">
    <property type="entry name" value="ABC TRANSPORTER ABCH.1"/>
    <property type="match status" value="1"/>
</dbReference>
<evidence type="ECO:0000256" key="1">
    <source>
        <dbReference type="ARBA" id="ARBA00022741"/>
    </source>
</evidence>
<keyword evidence="1" id="KW-0547">Nucleotide-binding</keyword>
<name>A0A110B4D5_HALHR</name>
<organism evidence="4 5">
    <name type="scientific">Halorhodospira halochloris</name>
    <name type="common">Ectothiorhodospira halochloris</name>
    <dbReference type="NCBI Taxonomy" id="1052"/>
    <lineage>
        <taxon>Bacteria</taxon>
        <taxon>Pseudomonadati</taxon>
        <taxon>Pseudomonadota</taxon>
        <taxon>Gammaproteobacteria</taxon>
        <taxon>Chromatiales</taxon>
        <taxon>Ectothiorhodospiraceae</taxon>
        <taxon>Halorhodospira</taxon>
    </lineage>
</organism>
<protein>
    <recommendedName>
        <fullName evidence="3">ABC transporter domain-containing protein</fullName>
    </recommendedName>
</protein>
<gene>
    <name evidence="4" type="ORF">HH1059_25140</name>
</gene>
<evidence type="ECO:0000313" key="4">
    <source>
        <dbReference type="EMBL" id="BAU56591.2"/>
    </source>
</evidence>
<dbReference type="InterPro" id="IPR003439">
    <property type="entry name" value="ABC_transporter-like_ATP-bd"/>
</dbReference>
<dbReference type="InterPro" id="IPR027417">
    <property type="entry name" value="P-loop_NTPase"/>
</dbReference>
<dbReference type="AlphaFoldDB" id="A0A110B4D5"/>
<evidence type="ECO:0000313" key="5">
    <source>
        <dbReference type="Proteomes" id="UP000218890"/>
    </source>
</evidence>
<reference evidence="4" key="1">
    <citation type="submission" date="2016-02" db="EMBL/GenBank/DDBJ databases">
        <title>Halorhodospira halochloris DSM-1059 complete genome, version 2.</title>
        <authorList>
            <person name="Tsukatani Y."/>
        </authorList>
    </citation>
    <scope>NUCLEOTIDE SEQUENCE</scope>
    <source>
        <strain evidence="4">DSM 1059</strain>
    </source>
</reference>
<dbReference type="KEGG" id="hhk:HH1059_25140"/>
<dbReference type="OrthoDB" id="4408248at2"/>
<dbReference type="SUPFAM" id="SSF52540">
    <property type="entry name" value="P-loop containing nucleoside triphosphate hydrolases"/>
    <property type="match status" value="1"/>
</dbReference>
<accession>A0A110B4D5</accession>
<dbReference type="EMBL" id="AP017372">
    <property type="protein sequence ID" value="BAU56591.2"/>
    <property type="molecule type" value="Genomic_DNA"/>
</dbReference>
<dbReference type="GO" id="GO:0016887">
    <property type="term" value="F:ATP hydrolysis activity"/>
    <property type="evidence" value="ECO:0007669"/>
    <property type="project" value="InterPro"/>
</dbReference>
<dbReference type="InterPro" id="IPR015854">
    <property type="entry name" value="ABC_transpr_LolD-like"/>
</dbReference>
<dbReference type="Gene3D" id="3.40.50.300">
    <property type="entry name" value="P-loop containing nucleotide triphosphate hydrolases"/>
    <property type="match status" value="1"/>
</dbReference>
<dbReference type="RefSeq" id="WP_096406648.1">
    <property type="nucleotide sequence ID" value="NZ_AP017372.2"/>
</dbReference>
<keyword evidence="5" id="KW-1185">Reference proteome</keyword>
<dbReference type="Pfam" id="PF00005">
    <property type="entry name" value="ABC_tran"/>
    <property type="match status" value="1"/>
</dbReference>
<dbReference type="GO" id="GO:0022857">
    <property type="term" value="F:transmembrane transporter activity"/>
    <property type="evidence" value="ECO:0007669"/>
    <property type="project" value="TreeGrafter"/>
</dbReference>
<dbReference type="InterPro" id="IPR003593">
    <property type="entry name" value="AAA+_ATPase"/>
</dbReference>
<proteinExistence type="predicted"/>
<evidence type="ECO:0000259" key="3">
    <source>
        <dbReference type="PROSITE" id="PS50893"/>
    </source>
</evidence>